<dbReference type="EC" id="2.7.13.3" evidence="4"/>
<evidence type="ECO:0000256" key="9">
    <source>
        <dbReference type="ARBA" id="ARBA00022777"/>
    </source>
</evidence>
<evidence type="ECO:0000256" key="13">
    <source>
        <dbReference type="ARBA" id="ARBA00023136"/>
    </source>
</evidence>
<gene>
    <name evidence="18" type="ORF">JOE61_004108</name>
</gene>
<dbReference type="SUPFAM" id="SSF55785">
    <property type="entry name" value="PYP-like sensor domain (PAS domain)"/>
    <property type="match status" value="2"/>
</dbReference>
<dbReference type="InterPro" id="IPR050351">
    <property type="entry name" value="BphY/WalK/GraS-like"/>
</dbReference>
<dbReference type="EMBL" id="JAFBBZ010000001">
    <property type="protein sequence ID" value="MBM7510294.1"/>
    <property type="molecule type" value="Genomic_DNA"/>
</dbReference>
<evidence type="ECO:0000313" key="19">
    <source>
        <dbReference type="Proteomes" id="UP000732378"/>
    </source>
</evidence>
<dbReference type="PANTHER" id="PTHR42878:SF7">
    <property type="entry name" value="SENSOR HISTIDINE KINASE GLRK"/>
    <property type="match status" value="1"/>
</dbReference>
<evidence type="ECO:0000256" key="1">
    <source>
        <dbReference type="ARBA" id="ARBA00000085"/>
    </source>
</evidence>
<dbReference type="InterPro" id="IPR003594">
    <property type="entry name" value="HATPase_dom"/>
</dbReference>
<dbReference type="PRINTS" id="PR00344">
    <property type="entry name" value="BCTRLSENSOR"/>
</dbReference>
<dbReference type="SMART" id="SM00387">
    <property type="entry name" value="HATPase_c"/>
    <property type="match status" value="1"/>
</dbReference>
<dbReference type="Pfam" id="PF00989">
    <property type="entry name" value="PAS"/>
    <property type="match status" value="1"/>
</dbReference>
<evidence type="ECO:0000256" key="12">
    <source>
        <dbReference type="ARBA" id="ARBA00023012"/>
    </source>
</evidence>
<dbReference type="SUPFAM" id="SSF47384">
    <property type="entry name" value="Homodimeric domain of signal transducing histidine kinase"/>
    <property type="match status" value="1"/>
</dbReference>
<dbReference type="Pfam" id="PF00512">
    <property type="entry name" value="HisKA"/>
    <property type="match status" value="1"/>
</dbReference>
<evidence type="ECO:0000256" key="10">
    <source>
        <dbReference type="ARBA" id="ARBA00022840"/>
    </source>
</evidence>
<dbReference type="InterPro" id="IPR013767">
    <property type="entry name" value="PAS_fold"/>
</dbReference>
<evidence type="ECO:0000259" key="16">
    <source>
        <dbReference type="PROSITE" id="PS50112"/>
    </source>
</evidence>
<keyword evidence="12" id="KW-0902">Two-component regulatory system</keyword>
<dbReference type="InterPro" id="IPR035965">
    <property type="entry name" value="PAS-like_dom_sf"/>
</dbReference>
<dbReference type="SMART" id="SM00388">
    <property type="entry name" value="HisKA"/>
    <property type="match status" value="1"/>
</dbReference>
<proteinExistence type="predicted"/>
<protein>
    <recommendedName>
        <fullName evidence="14">Sensor-like histidine kinase SenX3</fullName>
        <ecNumber evidence="4">2.7.13.3</ecNumber>
    </recommendedName>
</protein>
<feature type="domain" description="PAS" evidence="16">
    <location>
        <begin position="123"/>
        <end position="177"/>
    </location>
</feature>
<dbReference type="PANTHER" id="PTHR42878">
    <property type="entry name" value="TWO-COMPONENT HISTIDINE KINASE"/>
    <property type="match status" value="1"/>
</dbReference>
<dbReference type="InterPro" id="IPR000700">
    <property type="entry name" value="PAS-assoc_C"/>
</dbReference>
<dbReference type="Proteomes" id="UP000732378">
    <property type="component" value="Unassembled WGS sequence"/>
</dbReference>
<keyword evidence="13" id="KW-0472">Membrane</keyword>
<keyword evidence="11" id="KW-1133">Transmembrane helix</keyword>
<dbReference type="InterPro" id="IPR005467">
    <property type="entry name" value="His_kinase_dom"/>
</dbReference>
<evidence type="ECO:0000256" key="7">
    <source>
        <dbReference type="ARBA" id="ARBA00022692"/>
    </source>
</evidence>
<dbReference type="CDD" id="cd00082">
    <property type="entry name" value="HisKA"/>
    <property type="match status" value="1"/>
</dbReference>
<dbReference type="CDD" id="cd00130">
    <property type="entry name" value="PAS"/>
    <property type="match status" value="1"/>
</dbReference>
<dbReference type="CDD" id="cd00075">
    <property type="entry name" value="HATPase"/>
    <property type="match status" value="1"/>
</dbReference>
<evidence type="ECO:0000256" key="4">
    <source>
        <dbReference type="ARBA" id="ARBA00012438"/>
    </source>
</evidence>
<name>A0ABS2MGH8_9ACTN</name>
<evidence type="ECO:0000256" key="11">
    <source>
        <dbReference type="ARBA" id="ARBA00022989"/>
    </source>
</evidence>
<feature type="domain" description="Histidine kinase" evidence="15">
    <location>
        <begin position="281"/>
        <end position="501"/>
    </location>
</feature>
<comment type="subcellular location">
    <subcellularLocation>
        <location evidence="3">Cell membrane</location>
    </subcellularLocation>
    <subcellularLocation>
        <location evidence="2">Membrane</location>
        <topology evidence="2">Multi-pass membrane protein</topology>
    </subcellularLocation>
</comment>
<evidence type="ECO:0000256" key="3">
    <source>
        <dbReference type="ARBA" id="ARBA00004236"/>
    </source>
</evidence>
<dbReference type="InterPro" id="IPR000014">
    <property type="entry name" value="PAS"/>
</dbReference>
<keyword evidence="19" id="KW-1185">Reference proteome</keyword>
<feature type="domain" description="PAC" evidence="17">
    <location>
        <begin position="52"/>
        <end position="104"/>
    </location>
</feature>
<evidence type="ECO:0000313" key="18">
    <source>
        <dbReference type="EMBL" id="MBM7510294.1"/>
    </source>
</evidence>
<dbReference type="InterPro" id="IPR036890">
    <property type="entry name" value="HATPase_C_sf"/>
</dbReference>
<evidence type="ECO:0000256" key="14">
    <source>
        <dbReference type="ARBA" id="ARBA00039401"/>
    </source>
</evidence>
<keyword evidence="6" id="KW-0808">Transferase</keyword>
<keyword evidence="8" id="KW-0547">Nucleotide-binding</keyword>
<dbReference type="SUPFAM" id="SSF55874">
    <property type="entry name" value="ATPase domain of HSP90 chaperone/DNA topoisomerase II/histidine kinase"/>
    <property type="match status" value="1"/>
</dbReference>
<evidence type="ECO:0000256" key="5">
    <source>
        <dbReference type="ARBA" id="ARBA00022553"/>
    </source>
</evidence>
<comment type="caution">
    <text evidence="18">The sequence shown here is derived from an EMBL/GenBank/DDBJ whole genome shotgun (WGS) entry which is preliminary data.</text>
</comment>
<keyword evidence="10" id="KW-0067">ATP-binding</keyword>
<organism evidence="18 19">
    <name type="scientific">Nocardioides salarius</name>
    <dbReference type="NCBI Taxonomy" id="374513"/>
    <lineage>
        <taxon>Bacteria</taxon>
        <taxon>Bacillati</taxon>
        <taxon>Actinomycetota</taxon>
        <taxon>Actinomycetes</taxon>
        <taxon>Propionibacteriales</taxon>
        <taxon>Nocardioidaceae</taxon>
        <taxon>Nocardioides</taxon>
    </lineage>
</organism>
<evidence type="ECO:0000256" key="2">
    <source>
        <dbReference type="ARBA" id="ARBA00004141"/>
    </source>
</evidence>
<evidence type="ECO:0000256" key="8">
    <source>
        <dbReference type="ARBA" id="ARBA00022741"/>
    </source>
</evidence>
<dbReference type="InterPro" id="IPR003661">
    <property type="entry name" value="HisK_dim/P_dom"/>
</dbReference>
<dbReference type="InterPro" id="IPR004358">
    <property type="entry name" value="Sig_transdc_His_kin-like_C"/>
</dbReference>
<dbReference type="PROSITE" id="PS50109">
    <property type="entry name" value="HIS_KIN"/>
    <property type="match status" value="1"/>
</dbReference>
<dbReference type="Pfam" id="PF02518">
    <property type="entry name" value="HATPase_c"/>
    <property type="match status" value="1"/>
</dbReference>
<comment type="catalytic activity">
    <reaction evidence="1">
        <text>ATP + protein L-histidine = ADP + protein N-phospho-L-histidine.</text>
        <dbReference type="EC" id="2.7.13.3"/>
    </reaction>
</comment>
<dbReference type="Gene3D" id="3.30.565.10">
    <property type="entry name" value="Histidine kinase-like ATPase, C-terminal domain"/>
    <property type="match status" value="1"/>
</dbReference>
<sequence>MIARVNATLCTWLGMEAGDLLGLHLTELLTPAGRIYHETHYAPMMQMRGSVREIAVDVVRADGSRLPVLLNAGVVRTPDGEPHSIQVAVFEATRRRAYERDLVRARDQQEVELRAQAEQAATATATVSQIIDAATNTLLVATDADLVVTHFNRGAQELLGHAAEDVVGQSAEGLLDVEEGQRHADELGVSSQPASLVPALVRHGAPRDWTLTTRSGERRTMSLSFTEIREDDLLIGYLCAGEDVSLRLRLEAAQRAALDRELQSVARLEQADRMKDEVVSTISHELRTPIASIQGYGELLADGDLGTLAPAQADAVAKVLRNASRLSVLVEDLLHLDRLGAADEVPLRLEPSDMAALVVQSRASLDQVLRTRDVALRVQVPDVPVLVHGDTRALERVVLNLADNAIKFTPDGGSVTLTVASTPAGCVLTVADSGIGMSEEDRLRVRERFYRSSEAYRRAVPGTGLGLSVVESMVTAHGGTMDIESAHGRGTTVTVVLPEIEANG</sequence>
<evidence type="ECO:0000259" key="17">
    <source>
        <dbReference type="PROSITE" id="PS50113"/>
    </source>
</evidence>
<reference evidence="18 19" key="1">
    <citation type="submission" date="2021-01" db="EMBL/GenBank/DDBJ databases">
        <title>Sequencing the genomes of 1000 actinobacteria strains.</title>
        <authorList>
            <person name="Klenk H.-P."/>
        </authorList>
    </citation>
    <scope>NUCLEOTIDE SEQUENCE [LARGE SCALE GENOMIC DNA]</scope>
    <source>
        <strain evidence="18 19">DSM 18239</strain>
    </source>
</reference>
<keyword evidence="5" id="KW-0597">Phosphoprotein</keyword>
<accession>A0ABS2MGH8</accession>
<dbReference type="PROSITE" id="PS50113">
    <property type="entry name" value="PAC"/>
    <property type="match status" value="1"/>
</dbReference>
<evidence type="ECO:0000256" key="6">
    <source>
        <dbReference type="ARBA" id="ARBA00022679"/>
    </source>
</evidence>
<dbReference type="NCBIfam" id="TIGR00229">
    <property type="entry name" value="sensory_box"/>
    <property type="match status" value="2"/>
</dbReference>
<dbReference type="Pfam" id="PF13426">
    <property type="entry name" value="PAS_9"/>
    <property type="match status" value="1"/>
</dbReference>
<dbReference type="Gene3D" id="1.10.287.130">
    <property type="match status" value="1"/>
</dbReference>
<keyword evidence="9" id="KW-0418">Kinase</keyword>
<dbReference type="PROSITE" id="PS50112">
    <property type="entry name" value="PAS"/>
    <property type="match status" value="1"/>
</dbReference>
<dbReference type="Gene3D" id="3.30.450.20">
    <property type="entry name" value="PAS domain"/>
    <property type="match status" value="2"/>
</dbReference>
<dbReference type="InterPro" id="IPR036097">
    <property type="entry name" value="HisK_dim/P_sf"/>
</dbReference>
<keyword evidence="7" id="KW-0812">Transmembrane</keyword>
<evidence type="ECO:0000259" key="15">
    <source>
        <dbReference type="PROSITE" id="PS50109"/>
    </source>
</evidence>